<dbReference type="PROSITE" id="PS50076">
    <property type="entry name" value="DNAJ_2"/>
    <property type="match status" value="1"/>
</dbReference>
<dbReference type="InterPro" id="IPR036869">
    <property type="entry name" value="J_dom_sf"/>
</dbReference>
<evidence type="ECO:0000256" key="3">
    <source>
        <dbReference type="SAM" id="Phobius"/>
    </source>
</evidence>
<evidence type="ECO:0000256" key="1">
    <source>
        <dbReference type="ARBA" id="ARBA00022729"/>
    </source>
</evidence>
<reference evidence="6" key="3">
    <citation type="submission" date="2022-06" db="UniProtKB">
        <authorList>
            <consortium name="EnsemblMetazoa"/>
        </authorList>
    </citation>
    <scope>IDENTIFICATION</scope>
</reference>
<dbReference type="PROSITE" id="PS00636">
    <property type="entry name" value="DNAJ_1"/>
    <property type="match status" value="1"/>
</dbReference>
<dbReference type="EnsemblMetazoa" id="SSS_4205s_mrna">
    <property type="protein sequence ID" value="KAF7492338.1"/>
    <property type="gene ID" value="SSS_4205"/>
</dbReference>
<reference evidence="5" key="2">
    <citation type="submission" date="2020-01" db="EMBL/GenBank/DDBJ databases">
        <authorList>
            <person name="Korhonen P.K.K."/>
            <person name="Guangxu M.G."/>
            <person name="Wang T.W."/>
            <person name="Stroehlein A.J.S."/>
            <person name="Young N.D."/>
            <person name="Ang C.-S.A."/>
            <person name="Fernando D.W.F."/>
            <person name="Lu H.L."/>
            <person name="Taylor S.T."/>
            <person name="Ehtesham M.E.M."/>
            <person name="Najaraj S.H.N."/>
            <person name="Harsha G.H.G."/>
            <person name="Madugundu A.M."/>
            <person name="Renuse S.R."/>
            <person name="Holt D.H."/>
            <person name="Pandey A.P."/>
            <person name="Papenfuss A.P."/>
            <person name="Gasser R.B.G."/>
            <person name="Fischer K.F."/>
        </authorList>
    </citation>
    <scope>NUCLEOTIDE SEQUENCE</scope>
    <source>
        <strain evidence="5">SSS_KF_BRIS2020</strain>
    </source>
</reference>
<dbReference type="InterPro" id="IPR008971">
    <property type="entry name" value="HSP40/DnaJ_pept-bd"/>
</dbReference>
<proteinExistence type="predicted"/>
<dbReference type="InterPro" id="IPR002939">
    <property type="entry name" value="DnaJ_C"/>
</dbReference>
<evidence type="ECO:0000313" key="6">
    <source>
        <dbReference type="EnsemblMetazoa" id="KAF7492338.1"/>
    </source>
</evidence>
<keyword evidence="3" id="KW-0472">Membrane</keyword>
<dbReference type="GO" id="GO:0005783">
    <property type="term" value="C:endoplasmic reticulum"/>
    <property type="evidence" value="ECO:0007669"/>
    <property type="project" value="TreeGrafter"/>
</dbReference>
<feature type="domain" description="J" evidence="4">
    <location>
        <begin position="49"/>
        <end position="114"/>
    </location>
</feature>
<reference evidence="7" key="1">
    <citation type="journal article" date="2020" name="PLoS Negl. Trop. Dis.">
        <title>High-quality nuclear genome for Sarcoptes scabiei-A critical resource for a neglected parasite.</title>
        <authorList>
            <person name="Korhonen P.K."/>
            <person name="Gasser R.B."/>
            <person name="Ma G."/>
            <person name="Wang T."/>
            <person name="Stroehlein A.J."/>
            <person name="Young N.D."/>
            <person name="Ang C.S."/>
            <person name="Fernando D.D."/>
            <person name="Lu H.C."/>
            <person name="Taylor S."/>
            <person name="Reynolds S.L."/>
            <person name="Mofiz E."/>
            <person name="Najaraj S.H."/>
            <person name="Gowda H."/>
            <person name="Madugundu A."/>
            <person name="Renuse S."/>
            <person name="Holt D."/>
            <person name="Pandey A."/>
            <person name="Papenfuss A.T."/>
            <person name="Fischer K."/>
        </authorList>
    </citation>
    <scope>NUCLEOTIDE SEQUENCE [LARGE SCALE GENOMIC DNA]</scope>
</reference>
<gene>
    <name evidence="5" type="ORF">SSS_4205</name>
</gene>
<keyword evidence="3" id="KW-0812">Transmembrane</keyword>
<dbReference type="SUPFAM" id="SSF49493">
    <property type="entry name" value="HSP40/DnaJ peptide-binding domain"/>
    <property type="match status" value="2"/>
</dbReference>
<sequence length="384" mass="44283">MRLNTFYNLHIAAIIILVCFVLITLAGYYHLYLFTYFRSNLLSIFFRRDFYKILGVSRSASTNQIKKAYRKLAKELHPDKNKDDQEATRKFQDLGAAYEVLSDPEKRKTYDRHGEEGLKQDAFSGSDPFSSFFGGFDFFDFGGSSRNNKEEIPKGADVIMDLWVTLEELYSGNFVELIRNKVVYKPASGTRKCNCRQEMVTRQLGPGRFQMMQQQVCDECPNVRLANEEKTLEVEIEPGMEDGQEQRFIAEGEPHIDGEPGDLRLKIRTTPHSVFERRGDDLYTNVTISLVDALIGFQMNITHLDGHQVQISRDKITWPGARMRKTGEGMPNYENNNLHGILYITFDVEFPKGEQLSEEKRLQIKELFKTEFAKAHAYNGLRGY</sequence>
<dbReference type="OrthoDB" id="550424at2759"/>
<dbReference type="FunFam" id="1.10.287.110:FF:000040">
    <property type="entry name" value="dnaJ homolog subfamily B member 11"/>
    <property type="match status" value="1"/>
</dbReference>
<dbReference type="InterPro" id="IPR018253">
    <property type="entry name" value="DnaJ_domain_CS"/>
</dbReference>
<evidence type="ECO:0000313" key="7">
    <source>
        <dbReference type="Proteomes" id="UP000070412"/>
    </source>
</evidence>
<dbReference type="Pfam" id="PF01556">
    <property type="entry name" value="DnaJ_C"/>
    <property type="match status" value="1"/>
</dbReference>
<keyword evidence="3" id="KW-1133">Transmembrane helix</keyword>
<organism evidence="5">
    <name type="scientific">Sarcoptes scabiei</name>
    <name type="common">Itch mite</name>
    <name type="synonym">Acarus scabiei</name>
    <dbReference type="NCBI Taxonomy" id="52283"/>
    <lineage>
        <taxon>Eukaryota</taxon>
        <taxon>Metazoa</taxon>
        <taxon>Ecdysozoa</taxon>
        <taxon>Arthropoda</taxon>
        <taxon>Chelicerata</taxon>
        <taxon>Arachnida</taxon>
        <taxon>Acari</taxon>
        <taxon>Acariformes</taxon>
        <taxon>Sarcoptiformes</taxon>
        <taxon>Astigmata</taxon>
        <taxon>Psoroptidia</taxon>
        <taxon>Sarcoptoidea</taxon>
        <taxon>Sarcoptidae</taxon>
        <taxon>Sarcoptinae</taxon>
        <taxon>Sarcoptes</taxon>
    </lineage>
</organism>
<evidence type="ECO:0000256" key="2">
    <source>
        <dbReference type="ARBA" id="ARBA00023180"/>
    </source>
</evidence>
<dbReference type="PRINTS" id="PR00625">
    <property type="entry name" value="JDOMAIN"/>
</dbReference>
<dbReference type="PANTHER" id="PTHR44298:SF1">
    <property type="entry name" value="DNAJ HOMOLOG SUBFAMILY B MEMBER 11"/>
    <property type="match status" value="1"/>
</dbReference>
<keyword evidence="2" id="KW-0325">Glycoprotein</keyword>
<dbReference type="AlphaFoldDB" id="A0A834RF06"/>
<accession>A0A834RF06</accession>
<dbReference type="EMBL" id="WVUK01000056">
    <property type="protein sequence ID" value="KAF7492338.1"/>
    <property type="molecule type" value="Genomic_DNA"/>
</dbReference>
<evidence type="ECO:0000313" key="5">
    <source>
        <dbReference type="EMBL" id="KAF7492338.1"/>
    </source>
</evidence>
<dbReference type="CDD" id="cd06257">
    <property type="entry name" value="DnaJ"/>
    <property type="match status" value="1"/>
</dbReference>
<evidence type="ECO:0000259" key="4">
    <source>
        <dbReference type="PROSITE" id="PS50076"/>
    </source>
</evidence>
<name>A0A834RF06_SARSC</name>
<dbReference type="InterPro" id="IPR001623">
    <property type="entry name" value="DnaJ_domain"/>
</dbReference>
<dbReference type="Proteomes" id="UP000070412">
    <property type="component" value="Unassembled WGS sequence"/>
</dbReference>
<dbReference type="InterPro" id="IPR051736">
    <property type="entry name" value="DnaJ-B11-like"/>
</dbReference>
<feature type="transmembrane region" description="Helical" evidence="3">
    <location>
        <begin position="6"/>
        <end position="29"/>
    </location>
</feature>
<dbReference type="SUPFAM" id="SSF46565">
    <property type="entry name" value="Chaperone J-domain"/>
    <property type="match status" value="1"/>
</dbReference>
<dbReference type="PANTHER" id="PTHR44298">
    <property type="entry name" value="DNAJ HOMOLOG SUBFAMILY B MEMBER 11"/>
    <property type="match status" value="1"/>
</dbReference>
<dbReference type="FunFam" id="2.60.260.20:FF:000013">
    <property type="entry name" value="DnaJ subfamily B member 11"/>
    <property type="match status" value="1"/>
</dbReference>
<dbReference type="GO" id="GO:0006457">
    <property type="term" value="P:protein folding"/>
    <property type="evidence" value="ECO:0007669"/>
    <property type="project" value="InterPro"/>
</dbReference>
<keyword evidence="1" id="KW-0732">Signal</keyword>
<dbReference type="Gene3D" id="2.60.260.20">
    <property type="entry name" value="Urease metallochaperone UreE, N-terminal domain"/>
    <property type="match status" value="2"/>
</dbReference>
<dbReference type="GO" id="GO:0051787">
    <property type="term" value="F:misfolded protein binding"/>
    <property type="evidence" value="ECO:0007669"/>
    <property type="project" value="TreeGrafter"/>
</dbReference>
<dbReference type="CDD" id="cd10747">
    <property type="entry name" value="DnaJ_C"/>
    <property type="match status" value="1"/>
</dbReference>
<protein>
    <submittedName>
        <fullName evidence="5">DnaJ -like protein subfamily B member 11</fullName>
    </submittedName>
</protein>
<dbReference type="SMART" id="SM00271">
    <property type="entry name" value="DnaJ"/>
    <property type="match status" value="1"/>
</dbReference>
<dbReference type="Pfam" id="PF00226">
    <property type="entry name" value="DnaJ"/>
    <property type="match status" value="1"/>
</dbReference>
<dbReference type="GO" id="GO:0051082">
    <property type="term" value="F:unfolded protein binding"/>
    <property type="evidence" value="ECO:0007669"/>
    <property type="project" value="InterPro"/>
</dbReference>
<dbReference type="Gene3D" id="1.10.287.110">
    <property type="entry name" value="DnaJ domain"/>
    <property type="match status" value="1"/>
</dbReference>
<keyword evidence="7" id="KW-1185">Reference proteome</keyword>